<dbReference type="PROSITE" id="PS51192">
    <property type="entry name" value="HELICASE_ATP_BIND_1"/>
    <property type="match status" value="1"/>
</dbReference>
<dbReference type="SMART" id="SM00490">
    <property type="entry name" value="HELICc"/>
    <property type="match status" value="1"/>
</dbReference>
<dbReference type="InterPro" id="IPR002464">
    <property type="entry name" value="DNA/RNA_helicase_DEAH_CS"/>
</dbReference>
<feature type="domain" description="Helicase ATP-binding" evidence="7">
    <location>
        <begin position="41"/>
        <end position="204"/>
    </location>
</feature>
<evidence type="ECO:0000259" key="8">
    <source>
        <dbReference type="PROSITE" id="PS51194"/>
    </source>
</evidence>
<dbReference type="GO" id="GO:0004386">
    <property type="term" value="F:helicase activity"/>
    <property type="evidence" value="ECO:0007669"/>
    <property type="project" value="UniProtKB-KW"/>
</dbReference>
<sequence length="870" mass="99325">MLKIRCQVYSPILEASYKIRYNTQYMKYKNLPVYEQKDRILEMLEHNQVIVVESPTGSGKTTQLPVILHEAGYSRSGMIGVTQPRRIAALSVSEFISKQLKEPMPGLVGYKMRFEDKTSSDTKIKIMTDGILLQELKLDPWLSKYSVILVDEAHERSLNIDFILGLLKRIITERKDFKVIISSATINTDLFSMYFDGCPVIKIDAITYPVTLIFDPPTVKASTDTQEAETALMDKIASIVGRILSEGRSGAILVFLPGERAIKDCIERLSKEPWYRKLFILPLYGRLSKEEQERVFKSPPFGKKKIVISTNIAETSITINDIAAVIDSGLAKLNFYNPFTFTSSLDETLISRASCNQRRGRAGRTQEGVCYRLYTRKDFETRQLYTLEEIYRTDLSEVVMRMAELGILDFENFDFISPPGKKGIIGAIDTLNMLDALESDRSLSSIGKMMCLFPLAPRQSRIIVEAITRYPDLVEEVLIAAAFLSARSPVIFPEGEEIEARKAHALFDEPLGDFASFLKVFRMYSQALDKERFCKIHYLDDRVMAEIANIKEQLELIVSDMGVPILSGGKMEHYLTAIAKGMIQFVCSAQGRDSYRSLTTEKIFIHPGSCMYKEKEQFIVAGEIVRTSRMYAMSVSPLSKKIIEEVAPALLERKDKRAKKEKDEHRTEQKEEKKKPEEESVLIEGTRYLIKKIKGKKHLILPWKEFKLTADVLRKKYSEENQNGALEQLKGLRGKIEINKSELLSGEKMDLILNVVNNFNIEPIEKTEDEKRFDKNKNYFIEEDLEALVNSLNLLFRTTIAKKTTKQLGFITLFCDGTGHFWFKTSRGFHTALHESLVSLQSLIDLAGENFNEDQKIIVRTIYGKMNKMI</sequence>
<dbReference type="SMART" id="SM00847">
    <property type="entry name" value="HA2"/>
    <property type="match status" value="1"/>
</dbReference>
<dbReference type="Pfam" id="PF00270">
    <property type="entry name" value="DEAD"/>
    <property type="match status" value="1"/>
</dbReference>
<dbReference type="HOGENOM" id="CLU_001832_5_8_12"/>
<dbReference type="Pfam" id="PF00271">
    <property type="entry name" value="Helicase_C"/>
    <property type="match status" value="1"/>
</dbReference>
<dbReference type="EMBL" id="AGDV01000001">
    <property type="protein sequence ID" value="EMB36236.1"/>
    <property type="molecule type" value="Genomic_DNA"/>
</dbReference>
<dbReference type="Gene3D" id="1.20.120.1080">
    <property type="match status" value="1"/>
</dbReference>
<name>A0A0E2E851_TREDN</name>
<keyword evidence="2" id="KW-0547">Nucleotide-binding</keyword>
<evidence type="ECO:0000313" key="9">
    <source>
        <dbReference type="EMBL" id="EMB36236.1"/>
    </source>
</evidence>
<dbReference type="CDD" id="cd18791">
    <property type="entry name" value="SF2_C_RHA"/>
    <property type="match status" value="1"/>
</dbReference>
<dbReference type="Proteomes" id="UP000011705">
    <property type="component" value="Chromosome"/>
</dbReference>
<dbReference type="SUPFAM" id="SSF52540">
    <property type="entry name" value="P-loop containing nucleoside triphosphate hydrolases"/>
    <property type="match status" value="1"/>
</dbReference>
<dbReference type="PROSITE" id="PS51194">
    <property type="entry name" value="HELICASE_CTER"/>
    <property type="match status" value="1"/>
</dbReference>
<evidence type="ECO:0000256" key="4">
    <source>
        <dbReference type="ARBA" id="ARBA00022806"/>
    </source>
</evidence>
<proteinExistence type="inferred from homology"/>
<dbReference type="PROSITE" id="PS00690">
    <property type="entry name" value="DEAH_ATP_HELICASE"/>
    <property type="match status" value="1"/>
</dbReference>
<dbReference type="GO" id="GO:0016787">
    <property type="term" value="F:hydrolase activity"/>
    <property type="evidence" value="ECO:0007669"/>
    <property type="project" value="UniProtKB-KW"/>
</dbReference>
<comment type="caution">
    <text evidence="9">The sequence shown here is derived from an EMBL/GenBank/DDBJ whole genome shotgun (WGS) entry which is preliminary data.</text>
</comment>
<dbReference type="FunFam" id="3.40.50.300:FF:001922">
    <property type="entry name" value="DEAH (Asp-Glu-Ala-His) box polypeptide 29"/>
    <property type="match status" value="1"/>
</dbReference>
<dbReference type="CDD" id="cd17917">
    <property type="entry name" value="DEXHc_RHA-like"/>
    <property type="match status" value="1"/>
</dbReference>
<keyword evidence="3" id="KW-0378">Hydrolase</keyword>
<evidence type="ECO:0000256" key="5">
    <source>
        <dbReference type="ARBA" id="ARBA00022840"/>
    </source>
</evidence>
<dbReference type="Pfam" id="PF07717">
    <property type="entry name" value="OB_NTP_bind"/>
    <property type="match status" value="1"/>
</dbReference>
<dbReference type="SMART" id="SM00487">
    <property type="entry name" value="DEXDc"/>
    <property type="match status" value="1"/>
</dbReference>
<dbReference type="PANTHER" id="PTHR18934">
    <property type="entry name" value="ATP-DEPENDENT RNA HELICASE"/>
    <property type="match status" value="1"/>
</dbReference>
<evidence type="ECO:0000259" key="7">
    <source>
        <dbReference type="PROSITE" id="PS51192"/>
    </source>
</evidence>
<dbReference type="PANTHER" id="PTHR18934:SF99">
    <property type="entry name" value="ATP-DEPENDENT RNA HELICASE DHX37-RELATED"/>
    <property type="match status" value="1"/>
</dbReference>
<dbReference type="InterPro" id="IPR007502">
    <property type="entry name" value="Helicase-assoc_dom"/>
</dbReference>
<organism evidence="9">
    <name type="scientific">Treponema denticola H-22</name>
    <dbReference type="NCBI Taxonomy" id="999432"/>
    <lineage>
        <taxon>Bacteria</taxon>
        <taxon>Pseudomonadati</taxon>
        <taxon>Spirochaetota</taxon>
        <taxon>Spirochaetia</taxon>
        <taxon>Spirochaetales</taxon>
        <taxon>Treponemataceae</taxon>
        <taxon>Treponema</taxon>
    </lineage>
</organism>
<dbReference type="InterPro" id="IPR011545">
    <property type="entry name" value="DEAD/DEAH_box_helicase_dom"/>
</dbReference>
<evidence type="ECO:0000256" key="6">
    <source>
        <dbReference type="SAM" id="MobiDB-lite"/>
    </source>
</evidence>
<gene>
    <name evidence="9" type="ORF">HMPREF9726_00428</name>
</gene>
<dbReference type="PATRIC" id="fig|999432.5.peg.442"/>
<keyword evidence="5" id="KW-0067">ATP-binding</keyword>
<dbReference type="AlphaFoldDB" id="A0A0E2E851"/>
<evidence type="ECO:0000256" key="2">
    <source>
        <dbReference type="ARBA" id="ARBA00022741"/>
    </source>
</evidence>
<dbReference type="GO" id="GO:0005524">
    <property type="term" value="F:ATP binding"/>
    <property type="evidence" value="ECO:0007669"/>
    <property type="project" value="UniProtKB-KW"/>
</dbReference>
<comment type="similarity">
    <text evidence="1">Belongs to the DEAD box helicase family. DEAH subfamily.</text>
</comment>
<dbReference type="InterPro" id="IPR001650">
    <property type="entry name" value="Helicase_C-like"/>
</dbReference>
<feature type="domain" description="Helicase C-terminal" evidence="8">
    <location>
        <begin position="235"/>
        <end position="406"/>
    </location>
</feature>
<accession>A0A0E2E851</accession>
<evidence type="ECO:0000256" key="3">
    <source>
        <dbReference type="ARBA" id="ARBA00022801"/>
    </source>
</evidence>
<dbReference type="Gene3D" id="3.40.50.300">
    <property type="entry name" value="P-loop containing nucleotide triphosphate hydrolases"/>
    <property type="match status" value="2"/>
</dbReference>
<dbReference type="Pfam" id="PF21010">
    <property type="entry name" value="HA2_C"/>
    <property type="match status" value="1"/>
</dbReference>
<keyword evidence="4 9" id="KW-0347">Helicase</keyword>
<dbReference type="InterPro" id="IPR027417">
    <property type="entry name" value="P-loop_NTPase"/>
</dbReference>
<protein>
    <submittedName>
        <fullName evidence="9">ATP-dependent helicase HrpA</fullName>
    </submittedName>
</protein>
<feature type="region of interest" description="Disordered" evidence="6">
    <location>
        <begin position="654"/>
        <end position="677"/>
    </location>
</feature>
<evidence type="ECO:0000256" key="1">
    <source>
        <dbReference type="ARBA" id="ARBA00008792"/>
    </source>
</evidence>
<reference evidence="9" key="1">
    <citation type="submission" date="2012-01" db="EMBL/GenBank/DDBJ databases">
        <title>The Genome Sequence of Treponema denticola H-22.</title>
        <authorList>
            <consortium name="The Broad Institute Genome Sequencing Platform"/>
            <person name="Earl A."/>
            <person name="Ward D."/>
            <person name="Feldgarden M."/>
            <person name="Gevers D."/>
            <person name="Blanton J.M."/>
            <person name="Fenno C.J."/>
            <person name="Baranova O.V."/>
            <person name="Mathney J."/>
            <person name="Dewhirst F.E."/>
            <person name="Izard J."/>
            <person name="Young S.K."/>
            <person name="Zeng Q."/>
            <person name="Gargeya S."/>
            <person name="Fitzgerald M."/>
            <person name="Haas B."/>
            <person name="Abouelleil A."/>
            <person name="Alvarado L."/>
            <person name="Arachchi H.M."/>
            <person name="Berlin A."/>
            <person name="Chapman S.B."/>
            <person name="Gearin G."/>
            <person name="Goldberg J."/>
            <person name="Griggs A."/>
            <person name="Gujja S."/>
            <person name="Hansen M."/>
            <person name="Heiman D."/>
            <person name="Howarth C."/>
            <person name="Larimer J."/>
            <person name="Lui A."/>
            <person name="MacDonald P.J.P."/>
            <person name="McCowen C."/>
            <person name="Montmayeur A."/>
            <person name="Murphy C."/>
            <person name="Neiman D."/>
            <person name="Pearson M."/>
            <person name="Priest M."/>
            <person name="Roberts A."/>
            <person name="Saif S."/>
            <person name="Shea T."/>
            <person name="Sisk P."/>
            <person name="Stolte C."/>
            <person name="Sykes S."/>
            <person name="Wortman J."/>
            <person name="Nusbaum C."/>
            <person name="Birren B."/>
        </authorList>
    </citation>
    <scope>NUCLEOTIDE SEQUENCE [LARGE SCALE GENOMIC DNA]</scope>
    <source>
        <strain evidence="9">H-22</strain>
    </source>
</reference>
<dbReference type="InterPro" id="IPR011709">
    <property type="entry name" value="DEAD-box_helicase_OB_fold"/>
</dbReference>
<dbReference type="InterPro" id="IPR014001">
    <property type="entry name" value="Helicase_ATP-bd"/>
</dbReference>
<dbReference type="GO" id="GO:0003723">
    <property type="term" value="F:RNA binding"/>
    <property type="evidence" value="ECO:0007669"/>
    <property type="project" value="TreeGrafter"/>
</dbReference>